<protein>
    <submittedName>
        <fullName evidence="3 4">Splicing regulatory glutamine/lysine-rich protein 1-like</fullName>
    </submittedName>
</protein>
<proteinExistence type="predicted"/>
<evidence type="ECO:0000313" key="6">
    <source>
        <dbReference type="RefSeq" id="XP_011012633.1"/>
    </source>
</evidence>
<feature type="region of interest" description="Disordered" evidence="1">
    <location>
        <begin position="1"/>
        <end position="177"/>
    </location>
</feature>
<keyword evidence="2" id="KW-1185">Reference proteome</keyword>
<feature type="compositionally biased region" description="Basic and acidic residues" evidence="1">
    <location>
        <begin position="12"/>
        <end position="55"/>
    </location>
</feature>
<dbReference type="RefSeq" id="XP_011012634.1">
    <property type="nucleotide sequence ID" value="XM_011014332.1"/>
</dbReference>
<dbReference type="RefSeq" id="XP_011012633.1">
    <property type="nucleotide sequence ID" value="XM_011014331.1"/>
</dbReference>
<evidence type="ECO:0000313" key="2">
    <source>
        <dbReference type="Proteomes" id="UP000694918"/>
    </source>
</evidence>
<feature type="compositionally biased region" description="Basic residues" evidence="1">
    <location>
        <begin position="56"/>
        <end position="69"/>
    </location>
</feature>
<evidence type="ECO:0000313" key="5">
    <source>
        <dbReference type="RefSeq" id="XP_011012632.1"/>
    </source>
</evidence>
<feature type="region of interest" description="Disordered" evidence="1">
    <location>
        <begin position="204"/>
        <end position="315"/>
    </location>
</feature>
<evidence type="ECO:0000256" key="1">
    <source>
        <dbReference type="SAM" id="MobiDB-lite"/>
    </source>
</evidence>
<feature type="compositionally biased region" description="Basic and acidic residues" evidence="1">
    <location>
        <begin position="246"/>
        <end position="315"/>
    </location>
</feature>
<evidence type="ECO:0000313" key="4">
    <source>
        <dbReference type="RefSeq" id="XP_011012631.1"/>
    </source>
</evidence>
<dbReference type="AlphaFoldDB" id="A0AAJ6XBD1"/>
<feature type="compositionally biased region" description="Basic and acidic residues" evidence="1">
    <location>
        <begin position="119"/>
        <end position="138"/>
    </location>
</feature>
<reference evidence="3 4" key="1">
    <citation type="submission" date="2025-04" db="UniProtKB">
        <authorList>
            <consortium name="RefSeq"/>
        </authorList>
    </citation>
    <scope>IDENTIFICATION</scope>
</reference>
<dbReference type="RefSeq" id="XP_011012632.1">
    <property type="nucleotide sequence ID" value="XM_011014330.1"/>
</dbReference>
<dbReference type="RefSeq" id="XP_011012630.1">
    <property type="nucleotide sequence ID" value="XM_011014328.1"/>
</dbReference>
<gene>
    <name evidence="3 4 5 6 7" type="primary">LOC105116840</name>
</gene>
<dbReference type="KEGG" id="peu:105116840"/>
<feature type="compositionally biased region" description="Pro residues" evidence="1">
    <location>
        <begin position="1"/>
        <end position="11"/>
    </location>
</feature>
<evidence type="ECO:0000313" key="3">
    <source>
        <dbReference type="RefSeq" id="XP_011012630.1"/>
    </source>
</evidence>
<organism evidence="2 5">
    <name type="scientific">Populus euphratica</name>
    <name type="common">Euphrates poplar</name>
    <dbReference type="NCBI Taxonomy" id="75702"/>
    <lineage>
        <taxon>Eukaryota</taxon>
        <taxon>Viridiplantae</taxon>
        <taxon>Streptophyta</taxon>
        <taxon>Embryophyta</taxon>
        <taxon>Tracheophyta</taxon>
        <taxon>Spermatophyta</taxon>
        <taxon>Magnoliopsida</taxon>
        <taxon>eudicotyledons</taxon>
        <taxon>Gunneridae</taxon>
        <taxon>Pentapetalae</taxon>
        <taxon>rosids</taxon>
        <taxon>fabids</taxon>
        <taxon>Malpighiales</taxon>
        <taxon>Salicaceae</taxon>
        <taxon>Saliceae</taxon>
        <taxon>Populus</taxon>
    </lineage>
</organism>
<evidence type="ECO:0000313" key="7">
    <source>
        <dbReference type="RefSeq" id="XP_011012634.1"/>
    </source>
</evidence>
<sequence>MSRCFPFPPPGYEKKARSDDFDLLKKEDKEKKNKEKKDKERRLDKEKEKDRSDGKHRNKKDKKEKHREKKEKDRDKDKDKSSASDEKRLLGQAMLNNGGDRTSDERKLPGQSNGGEVCTQKRKERDLDKNSISGDKKTAGQFSGYNSQKPIQNSNLSHQPKESKLVQQLGKRAREEDRKQFFEKFTDTDARRDEGMVRLVAKAPGNWVEGKEKNKRDDDRKVDGQGIRDEARFTASAQSTSGTFKAKIDGMPRSLEKVNEKKMEGKDKTKQKESQDKCKNKEKKSKEKDKVRDKEKKKEEKAKEKSEHKMKEPVKLKESNMFDLVGDHTVKSSHLLKESTNSVVGDIKIKKRKDYDSNGLLHADDIKPNKLPRPTSLPVSAENGRMLGTCKIPTAVKQGRQEAVNSNKVDSKEQKINGLIEALAPPITSTTYPLSVSLTKSLTKPSHSTAQTDQIAEVSRKQPHPDSKYLLEVLTVPKMEELPDFEDQEWLFQSTNFQAKNLQVGFSGIDETQQVWSEALQIGSADVYALPYVIPY</sequence>
<feature type="compositionally biased region" description="Basic and acidic residues" evidence="1">
    <location>
        <begin position="70"/>
        <end position="89"/>
    </location>
</feature>
<dbReference type="Proteomes" id="UP000694918">
    <property type="component" value="Unplaced"/>
</dbReference>
<name>A0AAJ6XBD1_POPEU</name>
<accession>A0AAJ6XBD1</accession>
<dbReference type="RefSeq" id="XP_011012631.1">
    <property type="nucleotide sequence ID" value="XM_011014329.1"/>
</dbReference>
<dbReference type="GeneID" id="105116840"/>
<feature type="compositionally biased region" description="Polar residues" evidence="1">
    <location>
        <begin position="140"/>
        <end position="158"/>
    </location>
</feature>
<dbReference type="PANTHER" id="PTHR34660">
    <property type="entry name" value="MYB-LIKE PROTEIN X"/>
    <property type="match status" value="1"/>
</dbReference>
<feature type="compositionally biased region" description="Basic and acidic residues" evidence="1">
    <location>
        <begin position="209"/>
        <end position="232"/>
    </location>
</feature>
<dbReference type="PANTHER" id="PTHR34660:SF3">
    <property type="entry name" value="RRM DOMAIN-CONTAINING PROTEIN"/>
    <property type="match status" value="1"/>
</dbReference>